<name>A0A143PX58_LUTPR</name>
<dbReference type="EMBL" id="CP015136">
    <property type="protein sequence ID" value="AMY12951.1"/>
    <property type="molecule type" value="Genomic_DNA"/>
</dbReference>
<organism evidence="1 2">
    <name type="scientific">Luteitalea pratensis</name>
    <dbReference type="NCBI Taxonomy" id="1855912"/>
    <lineage>
        <taxon>Bacteria</taxon>
        <taxon>Pseudomonadati</taxon>
        <taxon>Acidobacteriota</taxon>
        <taxon>Vicinamibacteria</taxon>
        <taxon>Vicinamibacterales</taxon>
        <taxon>Vicinamibacteraceae</taxon>
        <taxon>Luteitalea</taxon>
    </lineage>
</organism>
<evidence type="ECO:0000313" key="1">
    <source>
        <dbReference type="EMBL" id="AMY12951.1"/>
    </source>
</evidence>
<reference evidence="2" key="2">
    <citation type="submission" date="2016-04" db="EMBL/GenBank/DDBJ databases">
        <title>First Complete Genome Sequence of a Subdivision 6 Acidobacterium.</title>
        <authorList>
            <person name="Huang S."/>
            <person name="Vieira S."/>
            <person name="Bunk B."/>
            <person name="Riedel T."/>
            <person name="Sproeer C."/>
            <person name="Overmann J."/>
        </authorList>
    </citation>
    <scope>NUCLEOTIDE SEQUENCE [LARGE SCALE GENOMIC DNA]</scope>
    <source>
        <strain evidence="2">DSM 100886 HEG_-6_39</strain>
    </source>
</reference>
<sequence>MLAAVAPLAFGILLRARLPDFPWLWLSSTID</sequence>
<dbReference type="STRING" id="1855912.LuPra_06235"/>
<dbReference type="Proteomes" id="UP000076079">
    <property type="component" value="Chromosome"/>
</dbReference>
<protein>
    <submittedName>
        <fullName evidence="1">Uncharacterized protein</fullName>
    </submittedName>
</protein>
<keyword evidence="2" id="KW-1185">Reference proteome</keyword>
<reference evidence="1 2" key="1">
    <citation type="journal article" date="2016" name="Genome Announc.">
        <title>First Complete Genome Sequence of a Subdivision 6 Acidobacterium Strain.</title>
        <authorList>
            <person name="Huang S."/>
            <person name="Vieira S."/>
            <person name="Bunk B."/>
            <person name="Riedel T."/>
            <person name="Sproer C."/>
            <person name="Overmann J."/>
        </authorList>
    </citation>
    <scope>NUCLEOTIDE SEQUENCE [LARGE SCALE GENOMIC DNA]</scope>
    <source>
        <strain evidence="2">DSM 100886 HEG_-6_39</strain>
    </source>
</reference>
<evidence type="ECO:0000313" key="2">
    <source>
        <dbReference type="Proteomes" id="UP000076079"/>
    </source>
</evidence>
<dbReference type="AlphaFoldDB" id="A0A143PX58"/>
<accession>A0A143PX58</accession>
<proteinExistence type="predicted"/>
<dbReference type="KEGG" id="abac:LuPra_06235"/>
<gene>
    <name evidence="1" type="ORF">LuPra_06235</name>
</gene>